<dbReference type="RefSeq" id="WP_023626302.1">
    <property type="nucleotide sequence ID" value="NZ_BAUW01000101.1"/>
</dbReference>
<name>W4RVE6_9BACI</name>
<proteinExistence type="predicted"/>
<sequence length="56" mass="6409">MKELLIRGISMHTAGDSLLFYIHLDHKTIEVTEKEFEKAMADLKSGKEPLTLINHD</sequence>
<organism evidence="1 2">
    <name type="scientific">Mesobacillus boroniphilus JCM 21738</name>
    <dbReference type="NCBI Taxonomy" id="1294265"/>
    <lineage>
        <taxon>Bacteria</taxon>
        <taxon>Bacillati</taxon>
        <taxon>Bacillota</taxon>
        <taxon>Bacilli</taxon>
        <taxon>Bacillales</taxon>
        <taxon>Bacillaceae</taxon>
        <taxon>Mesobacillus</taxon>
    </lineage>
</organism>
<gene>
    <name evidence="1" type="ORF">JCM21738_4858</name>
</gene>
<protein>
    <submittedName>
        <fullName evidence="1">Uncharacterized protein</fullName>
    </submittedName>
</protein>
<accession>W4RVE6</accession>
<dbReference type="EMBL" id="BAUW01000101">
    <property type="protein sequence ID" value="GAE47838.1"/>
    <property type="molecule type" value="Genomic_DNA"/>
</dbReference>
<evidence type="ECO:0000313" key="1">
    <source>
        <dbReference type="EMBL" id="GAE47838.1"/>
    </source>
</evidence>
<keyword evidence="2" id="KW-1185">Reference proteome</keyword>
<dbReference type="Proteomes" id="UP000018949">
    <property type="component" value="Unassembled WGS sequence"/>
</dbReference>
<reference evidence="1 2" key="1">
    <citation type="submission" date="2013-12" db="EMBL/GenBank/DDBJ databases">
        <title>NBRP : Genome information of microbial organism related human and environment.</title>
        <authorList>
            <person name="Hattori M."/>
            <person name="Oshima K."/>
            <person name="Inaba H."/>
            <person name="Suda W."/>
            <person name="Sakamoto M."/>
            <person name="Iino T."/>
            <person name="Kitahara M."/>
            <person name="Oshida Y."/>
            <person name="Iida T."/>
            <person name="Kudo T."/>
            <person name="Itoh T."/>
            <person name="Ahmed I."/>
            <person name="Ohkuma M."/>
        </authorList>
    </citation>
    <scope>NUCLEOTIDE SEQUENCE [LARGE SCALE GENOMIC DNA]</scope>
    <source>
        <strain evidence="1 2">JCM 21738</strain>
    </source>
</reference>
<dbReference type="AlphaFoldDB" id="W4RVE6"/>
<evidence type="ECO:0000313" key="2">
    <source>
        <dbReference type="Proteomes" id="UP000018949"/>
    </source>
</evidence>
<comment type="caution">
    <text evidence="1">The sequence shown here is derived from an EMBL/GenBank/DDBJ whole genome shotgun (WGS) entry which is preliminary data.</text>
</comment>